<dbReference type="FunFam" id="3.40.50.1580:FF:000012">
    <property type="entry name" value="Probable 6-oxopurine nucleoside phosphorylase"/>
    <property type="match status" value="1"/>
</dbReference>
<dbReference type="PANTHER" id="PTHR42679">
    <property type="entry name" value="S-METHYL-5'-THIOADENOSINE PHOSPHORYLASE"/>
    <property type="match status" value="1"/>
</dbReference>
<evidence type="ECO:0000313" key="7">
    <source>
        <dbReference type="Proteomes" id="UP000648075"/>
    </source>
</evidence>
<dbReference type="AlphaFoldDB" id="A0A918PFM7"/>
<dbReference type="GO" id="GO:0017061">
    <property type="term" value="F:S-methyl-5-thioadenosine phosphorylase activity"/>
    <property type="evidence" value="ECO:0007669"/>
    <property type="project" value="UniProtKB-UniRule"/>
</dbReference>
<reference evidence="6" key="1">
    <citation type="journal article" date="2014" name="Int. J. Syst. Evol. Microbiol.">
        <title>Complete genome sequence of Corynebacterium casei LMG S-19264T (=DSM 44701T), isolated from a smear-ripened cheese.</title>
        <authorList>
            <consortium name="US DOE Joint Genome Institute (JGI-PGF)"/>
            <person name="Walter F."/>
            <person name="Albersmeier A."/>
            <person name="Kalinowski J."/>
            <person name="Ruckert C."/>
        </authorList>
    </citation>
    <scope>NUCLEOTIDE SEQUENCE</scope>
    <source>
        <strain evidence="6">KCTC 32255</strain>
    </source>
</reference>
<dbReference type="SUPFAM" id="SSF53167">
    <property type="entry name" value="Purine and uridine phosphorylases"/>
    <property type="match status" value="1"/>
</dbReference>
<evidence type="ECO:0000256" key="4">
    <source>
        <dbReference type="HAMAP-Rule" id="MF_01963"/>
    </source>
</evidence>
<comment type="subunit">
    <text evidence="4">Homohexamer. Dimer of a homotrimer.</text>
</comment>
<dbReference type="NCBIfam" id="TIGR01694">
    <property type="entry name" value="MTAP"/>
    <property type="match status" value="1"/>
</dbReference>
<evidence type="ECO:0000256" key="3">
    <source>
        <dbReference type="ARBA" id="ARBA00022726"/>
    </source>
</evidence>
<dbReference type="GO" id="GO:0005829">
    <property type="term" value="C:cytosol"/>
    <property type="evidence" value="ECO:0007669"/>
    <property type="project" value="TreeGrafter"/>
</dbReference>
<dbReference type="GO" id="GO:0019509">
    <property type="term" value="P:L-methionine salvage from methylthioadenosine"/>
    <property type="evidence" value="ECO:0007669"/>
    <property type="project" value="UniProtKB-UniRule"/>
</dbReference>
<dbReference type="Pfam" id="PF01048">
    <property type="entry name" value="PNP_UDP_1"/>
    <property type="match status" value="1"/>
</dbReference>
<feature type="site" description="Important for substrate specificity" evidence="4">
    <location>
        <position position="227"/>
    </location>
</feature>
<dbReference type="PANTHER" id="PTHR42679:SF2">
    <property type="entry name" value="S-METHYL-5'-THIOADENOSINE PHOSPHORYLASE"/>
    <property type="match status" value="1"/>
</dbReference>
<evidence type="ECO:0000256" key="1">
    <source>
        <dbReference type="ARBA" id="ARBA00022676"/>
    </source>
</evidence>
<feature type="binding site" evidence="4">
    <location>
        <position position="17"/>
    </location>
    <ligand>
        <name>phosphate</name>
        <dbReference type="ChEBI" id="CHEBI:43474"/>
    </ligand>
</feature>
<comment type="pathway">
    <text evidence="4">Amino-acid biosynthesis; L-methionine biosynthesis via salvage pathway; S-methyl-5-thio-alpha-D-ribose 1-phosphate from S-methyl-5'-thioadenosine (phosphorylase route): step 1/1.</text>
</comment>
<feature type="binding site" evidence="4">
    <location>
        <begin position="59"/>
        <end position="60"/>
    </location>
    <ligand>
        <name>phosphate</name>
        <dbReference type="ChEBI" id="CHEBI:43474"/>
    </ligand>
</feature>
<dbReference type="InterPro" id="IPR035994">
    <property type="entry name" value="Nucleoside_phosphorylase_sf"/>
</dbReference>
<sequence length="296" mass="31207">MRADKGTHWHLGVIGGSGLAAGIELDDAQEIRVASPFGEPSGPVVTGWLGGVRMTFLARHGAGHAIPPSAVNYRANIDVLKRCGVTDILSLSAIGSLREEMAPGQFVIVDQFIDRTAGRAGSFFGTGLVAHVSLADPVCPRLSALAAASAQAGGAAVHPQGTYVAIEGPQFSTRAESHMYRAWGADVIGMTAMPEARLAREAELPYALLGMVTDYDCWRADTAGVEVSDVLAVMHHNAGLARQTVRALAARLPERRDPSPIDTALEQALITAPEARDPALIARLDAVACRLFGERD</sequence>
<dbReference type="PROSITE" id="PS01240">
    <property type="entry name" value="PNP_MTAP_2"/>
    <property type="match status" value="1"/>
</dbReference>
<feature type="binding site" evidence="4">
    <location>
        <begin position="92"/>
        <end position="93"/>
    </location>
    <ligand>
        <name>phosphate</name>
        <dbReference type="ChEBI" id="CHEBI:43474"/>
    </ligand>
</feature>
<feature type="site" description="Important for substrate specificity" evidence="4">
    <location>
        <position position="172"/>
    </location>
</feature>
<organism evidence="6 7">
    <name type="scientific">Novosphingobium colocasiae</name>
    <dbReference type="NCBI Taxonomy" id="1256513"/>
    <lineage>
        <taxon>Bacteria</taxon>
        <taxon>Pseudomonadati</taxon>
        <taxon>Pseudomonadota</taxon>
        <taxon>Alphaproteobacteria</taxon>
        <taxon>Sphingomonadales</taxon>
        <taxon>Sphingomonadaceae</taxon>
        <taxon>Novosphingobium</taxon>
    </lineage>
</organism>
<dbReference type="CDD" id="cd09010">
    <property type="entry name" value="MTAP_SsMTAPII_like_MTIP"/>
    <property type="match status" value="1"/>
</dbReference>
<dbReference type="EMBL" id="BMZA01000007">
    <property type="protein sequence ID" value="GGZ06347.1"/>
    <property type="molecule type" value="Genomic_DNA"/>
</dbReference>
<accession>A0A918PFM7</accession>
<evidence type="ECO:0000256" key="2">
    <source>
        <dbReference type="ARBA" id="ARBA00022679"/>
    </source>
</evidence>
<feature type="binding site" evidence="4">
    <location>
        <position position="191"/>
    </location>
    <ligand>
        <name>phosphate</name>
        <dbReference type="ChEBI" id="CHEBI:43474"/>
    </ligand>
</feature>
<dbReference type="RefSeq" id="WP_189621217.1">
    <property type="nucleotide sequence ID" value="NZ_BMZA01000007.1"/>
</dbReference>
<gene>
    <name evidence="4 6" type="primary">mtnP</name>
    <name evidence="6" type="ORF">GCM10011614_21610</name>
</gene>
<dbReference type="InterPro" id="IPR010044">
    <property type="entry name" value="MTAP"/>
</dbReference>
<dbReference type="Gene3D" id="3.40.50.1580">
    <property type="entry name" value="Nucleoside phosphorylase domain"/>
    <property type="match status" value="1"/>
</dbReference>
<keyword evidence="3 4" id="KW-0660">Purine salvage</keyword>
<dbReference type="GO" id="GO:0006166">
    <property type="term" value="P:purine ribonucleoside salvage"/>
    <property type="evidence" value="ECO:0007669"/>
    <property type="project" value="UniProtKB-KW"/>
</dbReference>
<proteinExistence type="inferred from homology"/>
<comment type="similarity">
    <text evidence="4">Belongs to the PNP/MTAP phosphorylase family. MTAP subfamily.</text>
</comment>
<dbReference type="InterPro" id="IPR018099">
    <property type="entry name" value="Purine_phosphorylase-2_CS"/>
</dbReference>
<feature type="domain" description="Nucleoside phosphorylase" evidence="5">
    <location>
        <begin position="11"/>
        <end position="248"/>
    </location>
</feature>
<name>A0A918PFM7_9SPHN</name>
<protein>
    <recommendedName>
        <fullName evidence="4">S-methyl-5'-thioadenosine phosphorylase</fullName>
        <ecNumber evidence="4">2.4.2.28</ecNumber>
    </recommendedName>
    <alternativeName>
        <fullName evidence="4">5'-methylthioadenosine phosphorylase</fullName>
        <shortName evidence="4">MTA phosphorylase</shortName>
        <shortName evidence="4">MTAP</shortName>
    </alternativeName>
</protein>
<feature type="binding site" evidence="4">
    <location>
        <begin position="214"/>
        <end position="216"/>
    </location>
    <ligand>
        <name>substrate</name>
    </ligand>
</feature>
<comment type="function">
    <text evidence="4">Catalyzes the reversible phosphorylation of S-methyl-5'-thioadenosine (MTA) to adenine and 5-methylthioribose-1-phosphate. Involved in the breakdown of MTA, a major by-product of polyamine biosynthesis. Responsible for the first step in the methionine salvage pathway after MTA has been generated from S-adenosylmethionine. Has broad substrate specificity with 6-aminopurine nucleosides as preferred substrates.</text>
</comment>
<dbReference type="InterPro" id="IPR000845">
    <property type="entry name" value="Nucleoside_phosphorylase_d"/>
</dbReference>
<keyword evidence="1 4" id="KW-0328">Glycosyltransferase</keyword>
<feature type="binding site" evidence="4">
    <location>
        <position position="190"/>
    </location>
    <ligand>
        <name>substrate</name>
    </ligand>
</feature>
<keyword evidence="2 4" id="KW-0808">Transferase</keyword>
<reference evidence="6" key="2">
    <citation type="submission" date="2020-09" db="EMBL/GenBank/DDBJ databases">
        <authorList>
            <person name="Sun Q."/>
            <person name="Kim S."/>
        </authorList>
    </citation>
    <scope>NUCLEOTIDE SEQUENCE</scope>
    <source>
        <strain evidence="6">KCTC 32255</strain>
    </source>
</reference>
<comment type="caution">
    <text evidence="6">The sequence shown here is derived from an EMBL/GenBank/DDBJ whole genome shotgun (WGS) entry which is preliminary data.</text>
</comment>
<dbReference type="HAMAP" id="MF_01963">
    <property type="entry name" value="MTAP"/>
    <property type="match status" value="1"/>
</dbReference>
<comment type="catalytic activity">
    <reaction evidence="4">
        <text>S-methyl-5'-thioadenosine + phosphate = 5-(methylsulfanyl)-alpha-D-ribose 1-phosphate + adenine</text>
        <dbReference type="Rhea" id="RHEA:11852"/>
        <dbReference type="ChEBI" id="CHEBI:16708"/>
        <dbReference type="ChEBI" id="CHEBI:17509"/>
        <dbReference type="ChEBI" id="CHEBI:43474"/>
        <dbReference type="ChEBI" id="CHEBI:58533"/>
        <dbReference type="EC" id="2.4.2.28"/>
    </reaction>
</comment>
<dbReference type="EC" id="2.4.2.28" evidence="4"/>
<keyword evidence="7" id="KW-1185">Reference proteome</keyword>
<evidence type="ECO:0000313" key="6">
    <source>
        <dbReference type="EMBL" id="GGZ06347.1"/>
    </source>
</evidence>
<dbReference type="Proteomes" id="UP000648075">
    <property type="component" value="Unassembled WGS sequence"/>
</dbReference>
<evidence type="ECO:0000259" key="5">
    <source>
        <dbReference type="Pfam" id="PF01048"/>
    </source>
</evidence>